<proteinExistence type="predicted"/>
<reference evidence="4" key="1">
    <citation type="journal article" date="2023" name="Mol. Phylogenet. Evol.">
        <title>Genome-scale phylogeny and comparative genomics of the fungal order Sordariales.</title>
        <authorList>
            <person name="Hensen N."/>
            <person name="Bonometti L."/>
            <person name="Westerberg I."/>
            <person name="Brannstrom I.O."/>
            <person name="Guillou S."/>
            <person name="Cros-Aarteil S."/>
            <person name="Calhoun S."/>
            <person name="Haridas S."/>
            <person name="Kuo A."/>
            <person name="Mondo S."/>
            <person name="Pangilinan J."/>
            <person name="Riley R."/>
            <person name="LaButti K."/>
            <person name="Andreopoulos B."/>
            <person name="Lipzen A."/>
            <person name="Chen C."/>
            <person name="Yan M."/>
            <person name="Daum C."/>
            <person name="Ng V."/>
            <person name="Clum A."/>
            <person name="Steindorff A."/>
            <person name="Ohm R.A."/>
            <person name="Martin F."/>
            <person name="Silar P."/>
            <person name="Natvig D.O."/>
            <person name="Lalanne C."/>
            <person name="Gautier V."/>
            <person name="Ament-Velasquez S.L."/>
            <person name="Kruys A."/>
            <person name="Hutchinson M.I."/>
            <person name="Powell A.J."/>
            <person name="Barry K."/>
            <person name="Miller A.N."/>
            <person name="Grigoriev I.V."/>
            <person name="Debuchy R."/>
            <person name="Gladieux P."/>
            <person name="Hiltunen Thoren M."/>
            <person name="Johannesson H."/>
        </authorList>
    </citation>
    <scope>NUCLEOTIDE SEQUENCE</scope>
    <source>
        <strain evidence="4">CBS 757.83</strain>
    </source>
</reference>
<feature type="signal peptide" evidence="3">
    <location>
        <begin position="1"/>
        <end position="26"/>
    </location>
</feature>
<name>A0AAN6SZK2_9PEZI</name>
<feature type="transmembrane region" description="Helical" evidence="2">
    <location>
        <begin position="249"/>
        <end position="272"/>
    </location>
</feature>
<evidence type="ECO:0000313" key="5">
    <source>
        <dbReference type="Proteomes" id="UP001305647"/>
    </source>
</evidence>
<protein>
    <submittedName>
        <fullName evidence="4">Uncharacterized protein</fullName>
    </submittedName>
</protein>
<feature type="region of interest" description="Disordered" evidence="1">
    <location>
        <begin position="327"/>
        <end position="376"/>
    </location>
</feature>
<comment type="caution">
    <text evidence="4">The sequence shown here is derived from an EMBL/GenBank/DDBJ whole genome shotgun (WGS) entry which is preliminary data.</text>
</comment>
<dbReference type="PANTHER" id="PTHR28019:SF7">
    <property type="entry name" value="SUR7 PROTEIN"/>
    <property type="match status" value="1"/>
</dbReference>
<feature type="transmembrane region" description="Helical" evidence="2">
    <location>
        <begin position="292"/>
        <end position="318"/>
    </location>
</feature>
<feature type="region of interest" description="Disordered" evidence="1">
    <location>
        <begin position="87"/>
        <end position="126"/>
    </location>
</feature>
<dbReference type="InterPro" id="IPR052413">
    <property type="entry name" value="SUR7_domain"/>
</dbReference>
<dbReference type="InterPro" id="IPR009571">
    <property type="entry name" value="SUR7/Rim9-like_fungi"/>
</dbReference>
<keyword evidence="3" id="KW-0732">Signal</keyword>
<accession>A0AAN6SZK2</accession>
<dbReference type="GO" id="GO:0051285">
    <property type="term" value="C:cell cortex of cell tip"/>
    <property type="evidence" value="ECO:0007669"/>
    <property type="project" value="TreeGrafter"/>
</dbReference>
<feature type="compositionally biased region" description="Low complexity" evidence="1">
    <location>
        <begin position="87"/>
        <end position="103"/>
    </location>
</feature>
<dbReference type="PANTHER" id="PTHR28019">
    <property type="entry name" value="CELL MEMBRANE PROTEIN YLR413W-RELATED"/>
    <property type="match status" value="1"/>
</dbReference>
<feature type="compositionally biased region" description="Acidic residues" evidence="1">
    <location>
        <begin position="107"/>
        <end position="117"/>
    </location>
</feature>
<dbReference type="GO" id="GO:0031505">
    <property type="term" value="P:fungal-type cell wall organization"/>
    <property type="evidence" value="ECO:0007669"/>
    <property type="project" value="TreeGrafter"/>
</dbReference>
<keyword evidence="2" id="KW-0472">Membrane</keyword>
<keyword evidence="2" id="KW-1133">Transmembrane helix</keyword>
<dbReference type="AlphaFoldDB" id="A0AAN6SZK2"/>
<feature type="compositionally biased region" description="Basic and acidic residues" evidence="1">
    <location>
        <begin position="329"/>
        <end position="347"/>
    </location>
</feature>
<feature type="chain" id="PRO_5042892848" evidence="3">
    <location>
        <begin position="27"/>
        <end position="376"/>
    </location>
</feature>
<feature type="transmembrane region" description="Helical" evidence="2">
    <location>
        <begin position="207"/>
        <end position="228"/>
    </location>
</feature>
<evidence type="ECO:0000256" key="2">
    <source>
        <dbReference type="SAM" id="Phobius"/>
    </source>
</evidence>
<dbReference type="Pfam" id="PF06687">
    <property type="entry name" value="SUR7"/>
    <property type="match status" value="1"/>
</dbReference>
<gene>
    <name evidence="4" type="ORF">N658DRAFT_488308</name>
</gene>
<reference evidence="4" key="2">
    <citation type="submission" date="2023-05" db="EMBL/GenBank/DDBJ databases">
        <authorList>
            <consortium name="Lawrence Berkeley National Laboratory"/>
            <person name="Steindorff A."/>
            <person name="Hensen N."/>
            <person name="Bonometti L."/>
            <person name="Westerberg I."/>
            <person name="Brannstrom I.O."/>
            <person name="Guillou S."/>
            <person name="Cros-Aarteil S."/>
            <person name="Calhoun S."/>
            <person name="Haridas S."/>
            <person name="Kuo A."/>
            <person name="Mondo S."/>
            <person name="Pangilinan J."/>
            <person name="Riley R."/>
            <person name="Labutti K."/>
            <person name="Andreopoulos B."/>
            <person name="Lipzen A."/>
            <person name="Chen C."/>
            <person name="Yanf M."/>
            <person name="Daum C."/>
            <person name="Ng V."/>
            <person name="Clum A."/>
            <person name="Ohm R."/>
            <person name="Martin F."/>
            <person name="Silar P."/>
            <person name="Natvig D."/>
            <person name="Lalanne C."/>
            <person name="Gautier V."/>
            <person name="Ament-Velasquez S.L."/>
            <person name="Kruys A."/>
            <person name="Hutchinson M.I."/>
            <person name="Powell A.J."/>
            <person name="Barry K."/>
            <person name="Miller A.N."/>
            <person name="Grigoriev I.V."/>
            <person name="Debuchy R."/>
            <person name="Gladieux P."/>
            <person name="Thoren M.H."/>
            <person name="Johannesson H."/>
        </authorList>
    </citation>
    <scope>NUCLEOTIDE SEQUENCE</scope>
    <source>
        <strain evidence="4">CBS 757.83</strain>
    </source>
</reference>
<keyword evidence="5" id="KW-1185">Reference proteome</keyword>
<dbReference type="GO" id="GO:0005886">
    <property type="term" value="C:plasma membrane"/>
    <property type="evidence" value="ECO:0007669"/>
    <property type="project" value="InterPro"/>
</dbReference>
<keyword evidence="2" id="KW-0812">Transmembrane</keyword>
<dbReference type="EMBL" id="MU863657">
    <property type="protein sequence ID" value="KAK4098594.1"/>
    <property type="molecule type" value="Genomic_DNA"/>
</dbReference>
<organism evidence="4 5">
    <name type="scientific">Parathielavia hyrcaniae</name>
    <dbReference type="NCBI Taxonomy" id="113614"/>
    <lineage>
        <taxon>Eukaryota</taxon>
        <taxon>Fungi</taxon>
        <taxon>Dikarya</taxon>
        <taxon>Ascomycota</taxon>
        <taxon>Pezizomycotina</taxon>
        <taxon>Sordariomycetes</taxon>
        <taxon>Sordariomycetidae</taxon>
        <taxon>Sordariales</taxon>
        <taxon>Chaetomiaceae</taxon>
        <taxon>Parathielavia</taxon>
    </lineage>
</organism>
<dbReference type="Proteomes" id="UP001305647">
    <property type="component" value="Unassembled WGS sequence"/>
</dbReference>
<sequence length="376" mass="39607">MLTGAHFFRLMPVVFAVLALILAVLALSAGNKPGVLDTYDIITIYTSGLGNNTGVRAPPNYAFPSRTTGTECDNEGLLGSLCDSMTSAASSALPPPATSTSHAGDTIDNENDNDNDVPDMPTSPTQKHHIRDFYSMYAMTVCEGDFTPEGGRTILQCHPFFSDYEPSTIPYLIAAALNLGVSGQNLSLSALGLTYPLESALDGLSTLLKAVAIIFCIGLSFAGLAFLSSIPTVSLTSSARPGLSYEWGVWVNLVFASSALFFLVLGGLVAAIGAKDAEAKVNGLGADAGVVAVAGTSWVTLAWAGIALMVVPFSYWVGRAVRLRKKQKAEKAEKKGDEEEGGEKQEAPSRGYHPGSRHQSPHMGRSSPEPYEGPSP</sequence>
<evidence type="ECO:0000313" key="4">
    <source>
        <dbReference type="EMBL" id="KAK4098594.1"/>
    </source>
</evidence>
<evidence type="ECO:0000256" key="3">
    <source>
        <dbReference type="SAM" id="SignalP"/>
    </source>
</evidence>
<evidence type="ECO:0000256" key="1">
    <source>
        <dbReference type="SAM" id="MobiDB-lite"/>
    </source>
</evidence>